<dbReference type="InterPro" id="IPR005467">
    <property type="entry name" value="His_kinase_dom"/>
</dbReference>
<dbReference type="SMART" id="SM00387">
    <property type="entry name" value="HATPase_c"/>
    <property type="match status" value="1"/>
</dbReference>
<dbReference type="SMART" id="SM00086">
    <property type="entry name" value="PAC"/>
    <property type="match status" value="1"/>
</dbReference>
<dbReference type="SUPFAM" id="SSF52172">
    <property type="entry name" value="CheY-like"/>
    <property type="match status" value="1"/>
</dbReference>
<dbReference type="InterPro" id="IPR011006">
    <property type="entry name" value="CheY-like_superfamily"/>
</dbReference>
<gene>
    <name evidence="11" type="ORF">Tci_001169</name>
</gene>
<dbReference type="Gene3D" id="1.10.287.130">
    <property type="match status" value="1"/>
</dbReference>
<dbReference type="PROSITE" id="PS50109">
    <property type="entry name" value="HIS_KIN"/>
    <property type="match status" value="1"/>
</dbReference>
<dbReference type="Pfam" id="PF00512">
    <property type="entry name" value="HisKA"/>
    <property type="match status" value="1"/>
</dbReference>
<dbReference type="InterPro" id="IPR003661">
    <property type="entry name" value="HisK_dim/P_dom"/>
</dbReference>
<protein>
    <submittedName>
        <fullName evidence="11">Two-component sensor histidine kinase bacteria, putative</fullName>
    </submittedName>
</protein>
<dbReference type="PANTHER" id="PTHR43547:SF2">
    <property type="entry name" value="HYBRID SIGNAL TRANSDUCTION HISTIDINE KINASE C"/>
    <property type="match status" value="1"/>
</dbReference>
<feature type="region of interest" description="Disordered" evidence="7">
    <location>
        <begin position="109"/>
        <end position="133"/>
    </location>
</feature>
<reference evidence="11" key="1">
    <citation type="journal article" date="2019" name="Sci. Rep.">
        <title>Draft genome of Tanacetum cinerariifolium, the natural source of mosquito coil.</title>
        <authorList>
            <person name="Yamashiro T."/>
            <person name="Shiraishi A."/>
            <person name="Satake H."/>
            <person name="Nakayama K."/>
        </authorList>
    </citation>
    <scope>NUCLEOTIDE SEQUENCE</scope>
</reference>
<organism evidence="11">
    <name type="scientific">Tanacetum cinerariifolium</name>
    <name type="common">Dalmatian daisy</name>
    <name type="synonym">Chrysanthemum cinerariifolium</name>
    <dbReference type="NCBI Taxonomy" id="118510"/>
    <lineage>
        <taxon>Eukaryota</taxon>
        <taxon>Viridiplantae</taxon>
        <taxon>Streptophyta</taxon>
        <taxon>Embryophyta</taxon>
        <taxon>Tracheophyta</taxon>
        <taxon>Spermatophyta</taxon>
        <taxon>Magnoliopsida</taxon>
        <taxon>eudicotyledons</taxon>
        <taxon>Gunneridae</taxon>
        <taxon>Pentapetalae</taxon>
        <taxon>asterids</taxon>
        <taxon>campanulids</taxon>
        <taxon>Asterales</taxon>
        <taxon>Asteraceae</taxon>
        <taxon>Asteroideae</taxon>
        <taxon>Anthemideae</taxon>
        <taxon>Anthemidinae</taxon>
        <taxon>Tanacetum</taxon>
    </lineage>
</organism>
<dbReference type="GO" id="GO:0009881">
    <property type="term" value="F:photoreceptor activity"/>
    <property type="evidence" value="ECO:0007669"/>
    <property type="project" value="UniProtKB-KW"/>
</dbReference>
<keyword evidence="2 6" id="KW-0597">Phosphoprotein</keyword>
<evidence type="ECO:0000256" key="1">
    <source>
        <dbReference type="ARBA" id="ARBA00022543"/>
    </source>
</evidence>
<evidence type="ECO:0000256" key="4">
    <source>
        <dbReference type="ARBA" id="ARBA00022991"/>
    </source>
</evidence>
<dbReference type="Pfam" id="PF02518">
    <property type="entry name" value="HATPase_c"/>
    <property type="match status" value="1"/>
</dbReference>
<feature type="domain" description="Response regulatory" evidence="9">
    <location>
        <begin position="1"/>
        <end position="84"/>
    </location>
</feature>
<dbReference type="SUPFAM" id="SSF47384">
    <property type="entry name" value="Homodimeric domain of signal transducing histidine kinase"/>
    <property type="match status" value="1"/>
</dbReference>
<evidence type="ECO:0000256" key="2">
    <source>
        <dbReference type="ARBA" id="ARBA00022553"/>
    </source>
</evidence>
<dbReference type="PROSITE" id="PS50113">
    <property type="entry name" value="PAC"/>
    <property type="match status" value="1"/>
</dbReference>
<dbReference type="EMBL" id="BKCJ010000050">
    <property type="protein sequence ID" value="GEU29191.1"/>
    <property type="molecule type" value="Genomic_DNA"/>
</dbReference>
<dbReference type="SUPFAM" id="SSF55874">
    <property type="entry name" value="ATPase domain of HSP90 chaperone/DNA topoisomerase II/histidine kinase"/>
    <property type="match status" value="1"/>
</dbReference>
<feature type="domain" description="Histidine kinase" evidence="8">
    <location>
        <begin position="426"/>
        <end position="643"/>
    </location>
</feature>
<dbReference type="SUPFAM" id="SSF55785">
    <property type="entry name" value="PYP-like sensor domain (PAS domain)"/>
    <property type="match status" value="1"/>
</dbReference>
<evidence type="ECO:0000256" key="6">
    <source>
        <dbReference type="PROSITE-ProRule" id="PRU00169"/>
    </source>
</evidence>
<dbReference type="PROSITE" id="PS50110">
    <property type="entry name" value="RESPONSE_REGULATORY"/>
    <property type="match status" value="1"/>
</dbReference>
<keyword evidence="5" id="KW-0675">Receptor</keyword>
<dbReference type="Pfam" id="PF13426">
    <property type="entry name" value="PAS_9"/>
    <property type="match status" value="1"/>
</dbReference>
<dbReference type="Gene3D" id="3.30.565.10">
    <property type="entry name" value="Histidine kinase-like ATPase, C-terminal domain"/>
    <property type="match status" value="1"/>
</dbReference>
<dbReference type="SMART" id="SM00388">
    <property type="entry name" value="HisKA"/>
    <property type="match status" value="1"/>
</dbReference>
<dbReference type="InterPro" id="IPR001789">
    <property type="entry name" value="Sig_transdc_resp-reg_receiver"/>
</dbReference>
<accession>A0A699GIE1</accession>
<dbReference type="InterPro" id="IPR000700">
    <property type="entry name" value="PAS-assoc_C"/>
</dbReference>
<dbReference type="PRINTS" id="PR00344">
    <property type="entry name" value="BCTRLSENSOR"/>
</dbReference>
<dbReference type="InterPro" id="IPR036097">
    <property type="entry name" value="HisK_dim/P_sf"/>
</dbReference>
<dbReference type="NCBIfam" id="TIGR00229">
    <property type="entry name" value="sensory_box"/>
    <property type="match status" value="1"/>
</dbReference>
<dbReference type="CDD" id="cd00130">
    <property type="entry name" value="PAS"/>
    <property type="match status" value="1"/>
</dbReference>
<dbReference type="InterPro" id="IPR004358">
    <property type="entry name" value="Sig_transdc_His_kin-like_C"/>
</dbReference>
<dbReference type="PANTHER" id="PTHR43547">
    <property type="entry name" value="TWO-COMPONENT HISTIDINE KINASE"/>
    <property type="match status" value="1"/>
</dbReference>
<dbReference type="InterPro" id="IPR035965">
    <property type="entry name" value="PAS-like_dom_sf"/>
</dbReference>
<comment type="caution">
    <text evidence="11">The sequence shown here is derived from an EMBL/GenBank/DDBJ whole genome shotgun (WGS) entry which is preliminary data.</text>
</comment>
<dbReference type="CDD" id="cd00082">
    <property type="entry name" value="HisKA"/>
    <property type="match status" value="1"/>
</dbReference>
<keyword evidence="4" id="KW-0157">Chromophore</keyword>
<evidence type="ECO:0000256" key="7">
    <source>
        <dbReference type="SAM" id="MobiDB-lite"/>
    </source>
</evidence>
<evidence type="ECO:0000313" key="11">
    <source>
        <dbReference type="EMBL" id="GEU29191.1"/>
    </source>
</evidence>
<keyword evidence="1" id="KW-0600">Photoreceptor protein</keyword>
<dbReference type="Pfam" id="PF00072">
    <property type="entry name" value="Response_reg"/>
    <property type="match status" value="1"/>
</dbReference>
<keyword evidence="11" id="KW-0418">Kinase</keyword>
<dbReference type="InterPro" id="IPR001610">
    <property type="entry name" value="PAC"/>
</dbReference>
<evidence type="ECO:0000259" key="10">
    <source>
        <dbReference type="PROSITE" id="PS50113"/>
    </source>
</evidence>
<evidence type="ECO:0000256" key="5">
    <source>
        <dbReference type="ARBA" id="ARBA00023170"/>
    </source>
</evidence>
<evidence type="ECO:0000259" key="9">
    <source>
        <dbReference type="PROSITE" id="PS50110"/>
    </source>
</evidence>
<dbReference type="InterPro" id="IPR000014">
    <property type="entry name" value="PAS"/>
</dbReference>
<sequence length="649" mass="70055">MGLLTAASFKPHVVFLDLSMPIMDGFEVARRMRADKALSQPLLVAFSAWSDEDSKSRVVRAGFDLHLVKTAPFETLLEVIGKAGASAPTVDGGEDAASRGGTYQHGLATAAIGPAGDPQQERAGSNQKPGDGCYSTLAPWGPLRRLRAPLQWLHRIRPMMISGDGSDQLPASAWPDTSTRWWPMATARRTHAWPLRRPRPQAAAGPGMRRPSACAPYYRELTPVATVRVSVTCSRNVVARTRRAVPVYPQFQGATAAIARNAPGGDAATAGNHMSVDLEAEAHANAYRPPQLADYLPEAVYSCDSEGRVIDFNLAAVALWGREPKLGSEYWCGSKAMYTLEGVHLPHDQCPMAIAIRECREVGRIEAMVERPDGERRYVLAHPRLIRNDGGDITGAVNVVIDITERRAAEDQLRQHDLRKDAFISTVAHELRSPLSPIMSAAQIIDVTDNPITMKHMAGVITRQARMLGRLVNDLFDASRLTRGELPLHKITLPFAQVLQVALDTVRPSVDVRRQVLTVAALPAGLLVECDDVRVAQLIANVLGNASKYTQDEGTIDVAVGYDGNSVSVQVSDNGIGIAAERLADIFKLYSQVDHGDAGRRGGMGVGLSLALDLARSHGGTVQAFSDGAGFGSRFEIVLPIVAPASTRH</sequence>
<proteinExistence type="predicted"/>
<dbReference type="InterPro" id="IPR036890">
    <property type="entry name" value="HATPase_C_sf"/>
</dbReference>
<dbReference type="InterPro" id="IPR003594">
    <property type="entry name" value="HATPase_dom"/>
</dbReference>
<dbReference type="GO" id="GO:0009637">
    <property type="term" value="P:response to blue light"/>
    <property type="evidence" value="ECO:0007669"/>
    <property type="project" value="UniProtKB-ARBA"/>
</dbReference>
<dbReference type="Gene3D" id="3.30.450.20">
    <property type="entry name" value="PAS domain"/>
    <property type="match status" value="1"/>
</dbReference>
<evidence type="ECO:0000259" key="8">
    <source>
        <dbReference type="PROSITE" id="PS50109"/>
    </source>
</evidence>
<evidence type="ECO:0000256" key="3">
    <source>
        <dbReference type="ARBA" id="ARBA00022606"/>
    </source>
</evidence>
<keyword evidence="3" id="KW-0716">Sensory transduction</keyword>
<feature type="modified residue" description="4-aspartylphosphate" evidence="6">
    <location>
        <position position="17"/>
    </location>
</feature>
<keyword evidence="11" id="KW-0808">Transferase</keyword>
<dbReference type="AlphaFoldDB" id="A0A699GIE1"/>
<dbReference type="GO" id="GO:0000155">
    <property type="term" value="F:phosphorelay sensor kinase activity"/>
    <property type="evidence" value="ECO:0007669"/>
    <property type="project" value="InterPro"/>
</dbReference>
<dbReference type="Gene3D" id="3.40.50.2300">
    <property type="match status" value="1"/>
</dbReference>
<name>A0A699GIE1_TANCI</name>
<feature type="domain" description="PAC" evidence="10">
    <location>
        <begin position="363"/>
        <end position="415"/>
    </location>
</feature>